<dbReference type="Proteomes" id="UP000253727">
    <property type="component" value="Unassembled WGS sequence"/>
</dbReference>
<evidence type="ECO:0000256" key="1">
    <source>
        <dbReference type="SAM" id="SignalP"/>
    </source>
</evidence>
<accession>A0A369Q2H5</accession>
<dbReference type="AlphaFoldDB" id="A0A369Q2H5"/>
<keyword evidence="1" id="KW-0732">Signal</keyword>
<dbReference type="PROSITE" id="PS00141">
    <property type="entry name" value="ASP_PROTEASE"/>
    <property type="match status" value="1"/>
</dbReference>
<dbReference type="EMBL" id="QBKA01000002">
    <property type="protein sequence ID" value="RDC59103.1"/>
    <property type="molecule type" value="Genomic_DNA"/>
</dbReference>
<proteinExistence type="predicted"/>
<dbReference type="InterPro" id="IPR034122">
    <property type="entry name" value="Retropepsin-like_bacterial"/>
</dbReference>
<dbReference type="OrthoDB" id="107347at2"/>
<dbReference type="InterPro" id="IPR001969">
    <property type="entry name" value="Aspartic_peptidase_AS"/>
</dbReference>
<dbReference type="GO" id="GO:0004190">
    <property type="term" value="F:aspartic-type endopeptidase activity"/>
    <property type="evidence" value="ECO:0007669"/>
    <property type="project" value="InterPro"/>
</dbReference>
<name>A0A369Q2H5_9SPHN</name>
<feature type="chain" id="PRO_5017033941" description="Peptidase A2 domain-containing protein" evidence="1">
    <location>
        <begin position="25"/>
        <end position="334"/>
    </location>
</feature>
<protein>
    <recommendedName>
        <fullName evidence="4">Peptidase A2 domain-containing protein</fullName>
    </recommendedName>
</protein>
<sequence>MTLRALQSFARLLAIMLPVGAVVAAPSLAMTDPVETAPPVGVAADAGAEILADEPAAEIIETIEDRYERMTVPVTIGGAGPFKFVVDTGAQATAVSQRVAQQLDLPSAGQATIVAMASRRAVEMVDMDGLGLASRIIDGIEAPVLLARNMGGDGIIGLDTLQSLRVLIDFPAQTITLVDADANIGRGGYEIVVRARRKLGQLIITDAKVDGVKTVLIIDTGAQSSIGNRALQKRLRNRAATPMTAIDVNGVLIEGDIGIARKVVLEDLALNDVAIAFADSPAFASLGLADTPALSLGMSHLAMFDRVAIDFAKRRIMFDVPRGAGWRQRIPGRF</sequence>
<evidence type="ECO:0008006" key="4">
    <source>
        <dbReference type="Google" id="ProtNLM"/>
    </source>
</evidence>
<reference evidence="2 3" key="1">
    <citation type="submission" date="2018-04" db="EMBL/GenBank/DDBJ databases">
        <title>Altererythrobacter sp. HME9302 genome sequencing and assembly.</title>
        <authorList>
            <person name="Kang H."/>
            <person name="Kim H."/>
            <person name="Joh K."/>
        </authorList>
    </citation>
    <scope>NUCLEOTIDE SEQUENCE [LARGE SCALE GENOMIC DNA]</scope>
    <source>
        <strain evidence="2 3">HME9302</strain>
    </source>
</reference>
<organism evidence="2 3">
    <name type="scientific">Alteripontixanthobacter maritimus</name>
    <dbReference type="NCBI Taxonomy" id="2161824"/>
    <lineage>
        <taxon>Bacteria</taxon>
        <taxon>Pseudomonadati</taxon>
        <taxon>Pseudomonadota</taxon>
        <taxon>Alphaproteobacteria</taxon>
        <taxon>Sphingomonadales</taxon>
        <taxon>Erythrobacteraceae</taxon>
        <taxon>Alteripontixanthobacter</taxon>
    </lineage>
</organism>
<dbReference type="GO" id="GO:0006508">
    <property type="term" value="P:proteolysis"/>
    <property type="evidence" value="ECO:0007669"/>
    <property type="project" value="InterPro"/>
</dbReference>
<dbReference type="Pfam" id="PF13650">
    <property type="entry name" value="Asp_protease_2"/>
    <property type="match status" value="1"/>
</dbReference>
<dbReference type="SUPFAM" id="SSF50630">
    <property type="entry name" value="Acid proteases"/>
    <property type="match status" value="2"/>
</dbReference>
<comment type="caution">
    <text evidence="2">The sequence shown here is derived from an EMBL/GenBank/DDBJ whole genome shotgun (WGS) entry which is preliminary data.</text>
</comment>
<evidence type="ECO:0000313" key="3">
    <source>
        <dbReference type="Proteomes" id="UP000253727"/>
    </source>
</evidence>
<dbReference type="RefSeq" id="WP_115365520.1">
    <property type="nucleotide sequence ID" value="NZ_QBKA01000002.1"/>
</dbReference>
<evidence type="ECO:0000313" key="2">
    <source>
        <dbReference type="EMBL" id="RDC59103.1"/>
    </source>
</evidence>
<dbReference type="Gene3D" id="2.40.70.10">
    <property type="entry name" value="Acid Proteases"/>
    <property type="match status" value="2"/>
</dbReference>
<dbReference type="InterPro" id="IPR021109">
    <property type="entry name" value="Peptidase_aspartic_dom_sf"/>
</dbReference>
<dbReference type="Pfam" id="PF13975">
    <property type="entry name" value="gag-asp_proteas"/>
    <property type="match status" value="1"/>
</dbReference>
<feature type="signal peptide" evidence="1">
    <location>
        <begin position="1"/>
        <end position="24"/>
    </location>
</feature>
<dbReference type="CDD" id="cd05483">
    <property type="entry name" value="retropepsin_like_bacteria"/>
    <property type="match status" value="1"/>
</dbReference>
<keyword evidence="3" id="KW-1185">Reference proteome</keyword>
<gene>
    <name evidence="2" type="ORF">HME9302_00282</name>
</gene>